<protein>
    <submittedName>
        <fullName evidence="1">Uncharacterized protein</fullName>
    </submittedName>
</protein>
<accession>A0A6A4FSC2</accession>
<evidence type="ECO:0000313" key="1">
    <source>
        <dbReference type="EMBL" id="KAE9341282.1"/>
    </source>
</evidence>
<name>A0A6A4FSC2_9STRA</name>
<sequence length="199" mass="22433">MYPTRRAQRLDHNPAIRRGSAARWSTSRVWMSCPGRGDLASRCTQHAGPSDSHARASLWENIRLRHISTSLGRVGLTLPSIPPTVIDGTPVRNKDLPKVISEFVRRIPISFPRLVELMRSPPPPTTTVLTSTYCPTFSARRVVATNILTRSWRSRIRACGLPYRGACHQHVYPANHESAADRYPVLIKNIRKEHDLSNN</sequence>
<reference evidence="1 2" key="1">
    <citation type="submission" date="2018-08" db="EMBL/GenBank/DDBJ databases">
        <title>Genomic investigation of the strawberry pathogen Phytophthora fragariae indicates pathogenicity is determined by transcriptional variation in three key races.</title>
        <authorList>
            <person name="Adams T.M."/>
            <person name="Armitage A.D."/>
            <person name="Sobczyk M.K."/>
            <person name="Bates H.J."/>
            <person name="Dunwell J.M."/>
            <person name="Nellist C.F."/>
            <person name="Harrison R.J."/>
        </authorList>
    </citation>
    <scope>NUCLEOTIDE SEQUENCE [LARGE SCALE GENOMIC DNA]</scope>
    <source>
        <strain evidence="1 2">SCRP333</strain>
    </source>
</reference>
<organism evidence="1 2">
    <name type="scientific">Phytophthora rubi</name>
    <dbReference type="NCBI Taxonomy" id="129364"/>
    <lineage>
        <taxon>Eukaryota</taxon>
        <taxon>Sar</taxon>
        <taxon>Stramenopiles</taxon>
        <taxon>Oomycota</taxon>
        <taxon>Peronosporomycetes</taxon>
        <taxon>Peronosporales</taxon>
        <taxon>Peronosporaceae</taxon>
        <taxon>Phytophthora</taxon>
    </lineage>
</organism>
<dbReference type="AlphaFoldDB" id="A0A6A4FSC2"/>
<keyword evidence="2" id="KW-1185">Reference proteome</keyword>
<proteinExistence type="predicted"/>
<evidence type="ECO:0000313" key="2">
    <source>
        <dbReference type="Proteomes" id="UP000434957"/>
    </source>
</evidence>
<dbReference type="EMBL" id="QXFT01000539">
    <property type="protein sequence ID" value="KAE9341282.1"/>
    <property type="molecule type" value="Genomic_DNA"/>
</dbReference>
<dbReference type="Proteomes" id="UP000434957">
    <property type="component" value="Unassembled WGS sequence"/>
</dbReference>
<gene>
    <name evidence="1" type="ORF">PR003_g10068</name>
</gene>
<comment type="caution">
    <text evidence="1">The sequence shown here is derived from an EMBL/GenBank/DDBJ whole genome shotgun (WGS) entry which is preliminary data.</text>
</comment>